<evidence type="ECO:0000313" key="2">
    <source>
        <dbReference type="Proteomes" id="UP000214760"/>
    </source>
</evidence>
<dbReference type="Pfam" id="PF01527">
    <property type="entry name" value="HTH_Tnp_1"/>
    <property type="match status" value="1"/>
</dbReference>
<dbReference type="Proteomes" id="UP000214760">
    <property type="component" value="Unassembled WGS sequence"/>
</dbReference>
<protein>
    <submittedName>
        <fullName evidence="1">Transposase</fullName>
    </submittedName>
</protein>
<dbReference type="EMBL" id="FOZC01000029">
    <property type="protein sequence ID" value="SFR92499.1"/>
    <property type="molecule type" value="Genomic_DNA"/>
</dbReference>
<dbReference type="GO" id="GO:0006313">
    <property type="term" value="P:DNA transposition"/>
    <property type="evidence" value="ECO:0007669"/>
    <property type="project" value="InterPro"/>
</dbReference>
<dbReference type="GO" id="GO:0003677">
    <property type="term" value="F:DNA binding"/>
    <property type="evidence" value="ECO:0007669"/>
    <property type="project" value="InterPro"/>
</dbReference>
<name>A0A1I6KMS3_9FIRM</name>
<dbReference type="NCBIfam" id="NF047593">
    <property type="entry name" value="IS66_ISAeme5_TnpA"/>
    <property type="match status" value="1"/>
</dbReference>
<organism evidence="1 2">
    <name type="scientific">[Clostridium] aminophilum</name>
    <dbReference type="NCBI Taxonomy" id="1526"/>
    <lineage>
        <taxon>Bacteria</taxon>
        <taxon>Bacillati</taxon>
        <taxon>Bacillota</taxon>
        <taxon>Clostridia</taxon>
        <taxon>Lachnospirales</taxon>
        <taxon>Lachnospiraceae</taxon>
    </lineage>
</organism>
<dbReference type="RefSeq" id="WP_075034517.1">
    <property type="nucleotide sequence ID" value="NZ_FOZC01000029.1"/>
</dbReference>
<dbReference type="AlphaFoldDB" id="A0A1I6KMS3"/>
<proteinExistence type="predicted"/>
<dbReference type="InterPro" id="IPR002514">
    <property type="entry name" value="Transposase_8"/>
</dbReference>
<evidence type="ECO:0000313" key="1">
    <source>
        <dbReference type="EMBL" id="SFR92499.1"/>
    </source>
</evidence>
<accession>A0A1I6KMS3</accession>
<dbReference type="GO" id="GO:0004803">
    <property type="term" value="F:transposase activity"/>
    <property type="evidence" value="ECO:0007669"/>
    <property type="project" value="InterPro"/>
</dbReference>
<sequence length="114" mass="12719">MDTQLATSQIRLQNWVAIIRDQKSSGLTIKDYCQEHDLSQNAYYYWLRKSRRAALQATDISFTEVPVTNPAPVYPDTGFTPQLTVQIGKATIGVNSSTPEPLLAMVCEVLSDVQ</sequence>
<gene>
    <name evidence="1" type="ORF">SAMN02910262_02672</name>
</gene>
<reference evidence="1 2" key="1">
    <citation type="submission" date="2016-10" db="EMBL/GenBank/DDBJ databases">
        <authorList>
            <person name="de Groot N.N."/>
        </authorList>
    </citation>
    <scope>NUCLEOTIDE SEQUENCE [LARGE SCALE GENOMIC DNA]</scope>
    <source>
        <strain evidence="1 2">F</strain>
    </source>
</reference>